<protein>
    <submittedName>
        <fullName evidence="1">Uncharacterized protein</fullName>
    </submittedName>
</protein>
<proteinExistence type="predicted"/>
<dbReference type="RefSeq" id="WP_042530475.1">
    <property type="nucleotide sequence ID" value="NZ_CDGG01000001.1"/>
</dbReference>
<dbReference type="STRING" id="545501.BN997_01207"/>
<dbReference type="EMBL" id="CDGG01000001">
    <property type="protein sequence ID" value="CEI81387.1"/>
    <property type="molecule type" value="Genomic_DNA"/>
</dbReference>
<name>A0A0A1MP23_9BACI</name>
<reference evidence="1 2" key="1">
    <citation type="submission" date="2014-11" db="EMBL/GenBank/DDBJ databases">
        <authorList>
            <person name="Urmite Genomes Urmite Genomes"/>
        </authorList>
    </citation>
    <scope>NUCLEOTIDE SEQUENCE [LARGE SCALE GENOMIC DNA]</scope>
    <source>
        <strain evidence="1 2">Oc5</strain>
    </source>
</reference>
<keyword evidence="2" id="KW-1185">Reference proteome</keyword>
<sequence>MNRQQLEKNIYKYASELLTEKGYVSPIDVLIKMEKLSKKQAEDWRFKRIPYLEKVISLNLGKLNHLLQTLKKIAKENQLKPSTTVYQSWGKGAKKTLRFSKTGNPHMEKLYSTHYMKQSK</sequence>
<accession>A0A0A1MP23</accession>
<dbReference type="Proteomes" id="UP000040453">
    <property type="component" value="Unassembled WGS sequence"/>
</dbReference>
<dbReference type="OrthoDB" id="2704004at2"/>
<evidence type="ECO:0000313" key="1">
    <source>
        <dbReference type="EMBL" id="CEI81387.1"/>
    </source>
</evidence>
<dbReference type="AlphaFoldDB" id="A0A0A1MP23"/>
<organism evidence="1 2">
    <name type="scientific">Oceanobacillus oncorhynchi</name>
    <dbReference type="NCBI Taxonomy" id="545501"/>
    <lineage>
        <taxon>Bacteria</taxon>
        <taxon>Bacillati</taxon>
        <taxon>Bacillota</taxon>
        <taxon>Bacilli</taxon>
        <taxon>Bacillales</taxon>
        <taxon>Bacillaceae</taxon>
        <taxon>Oceanobacillus</taxon>
    </lineage>
</organism>
<gene>
    <name evidence="1" type="ORF">BN997_01207</name>
</gene>
<evidence type="ECO:0000313" key="2">
    <source>
        <dbReference type="Proteomes" id="UP000040453"/>
    </source>
</evidence>